<sequence length="51" mass="5730">QRRTNPTTPYLTSPHPNGLSRFLRSPTLIVSITYVQPNVLRVVQWPADAVA</sequence>
<proteinExistence type="predicted"/>
<dbReference type="EMBL" id="KN838213">
    <property type="protein sequence ID" value="KIJ22461.1"/>
    <property type="molecule type" value="Genomic_DNA"/>
</dbReference>
<keyword evidence="2" id="KW-1185">Reference proteome</keyword>
<evidence type="ECO:0000313" key="2">
    <source>
        <dbReference type="Proteomes" id="UP000054279"/>
    </source>
</evidence>
<protein>
    <submittedName>
        <fullName evidence="1">Uncharacterized protein</fullName>
    </submittedName>
</protein>
<organism evidence="1 2">
    <name type="scientific">Sphaerobolus stellatus (strain SS14)</name>
    <dbReference type="NCBI Taxonomy" id="990650"/>
    <lineage>
        <taxon>Eukaryota</taxon>
        <taxon>Fungi</taxon>
        <taxon>Dikarya</taxon>
        <taxon>Basidiomycota</taxon>
        <taxon>Agaricomycotina</taxon>
        <taxon>Agaricomycetes</taxon>
        <taxon>Phallomycetidae</taxon>
        <taxon>Geastrales</taxon>
        <taxon>Sphaerobolaceae</taxon>
        <taxon>Sphaerobolus</taxon>
    </lineage>
</organism>
<accession>A0A0C9UAD5</accession>
<gene>
    <name evidence="1" type="ORF">M422DRAFT_40055</name>
</gene>
<reference evidence="1 2" key="1">
    <citation type="submission" date="2014-06" db="EMBL/GenBank/DDBJ databases">
        <title>Evolutionary Origins and Diversification of the Mycorrhizal Mutualists.</title>
        <authorList>
            <consortium name="DOE Joint Genome Institute"/>
            <consortium name="Mycorrhizal Genomics Consortium"/>
            <person name="Kohler A."/>
            <person name="Kuo A."/>
            <person name="Nagy L.G."/>
            <person name="Floudas D."/>
            <person name="Copeland A."/>
            <person name="Barry K.W."/>
            <person name="Cichocki N."/>
            <person name="Veneault-Fourrey C."/>
            <person name="LaButti K."/>
            <person name="Lindquist E.A."/>
            <person name="Lipzen A."/>
            <person name="Lundell T."/>
            <person name="Morin E."/>
            <person name="Murat C."/>
            <person name="Riley R."/>
            <person name="Ohm R."/>
            <person name="Sun H."/>
            <person name="Tunlid A."/>
            <person name="Henrissat B."/>
            <person name="Grigoriev I.V."/>
            <person name="Hibbett D.S."/>
            <person name="Martin F."/>
        </authorList>
    </citation>
    <scope>NUCLEOTIDE SEQUENCE [LARGE SCALE GENOMIC DNA]</scope>
    <source>
        <strain evidence="1 2">SS14</strain>
    </source>
</reference>
<dbReference type="AlphaFoldDB" id="A0A0C9UAD5"/>
<feature type="non-terminal residue" evidence="1">
    <location>
        <position position="51"/>
    </location>
</feature>
<feature type="non-terminal residue" evidence="1">
    <location>
        <position position="1"/>
    </location>
</feature>
<name>A0A0C9UAD5_SPHS4</name>
<dbReference type="HOGENOM" id="CLU_3112213_0_0_1"/>
<dbReference type="Proteomes" id="UP000054279">
    <property type="component" value="Unassembled WGS sequence"/>
</dbReference>
<evidence type="ECO:0000313" key="1">
    <source>
        <dbReference type="EMBL" id="KIJ22461.1"/>
    </source>
</evidence>